<dbReference type="Pfam" id="PF06985">
    <property type="entry name" value="HET"/>
    <property type="match status" value="1"/>
</dbReference>
<keyword evidence="3" id="KW-1185">Reference proteome</keyword>
<protein>
    <submittedName>
        <fullName evidence="2 4">HET-domain-containing protein</fullName>
    </submittedName>
</protein>
<dbReference type="InterPro" id="IPR010730">
    <property type="entry name" value="HET"/>
</dbReference>
<evidence type="ECO:0000313" key="2">
    <source>
        <dbReference type="EMBL" id="KAF2814857.1"/>
    </source>
</evidence>
<dbReference type="PANTHER" id="PTHR33112">
    <property type="entry name" value="DOMAIN PROTEIN, PUTATIVE-RELATED"/>
    <property type="match status" value="1"/>
</dbReference>
<evidence type="ECO:0000259" key="1">
    <source>
        <dbReference type="Pfam" id="PF06985"/>
    </source>
</evidence>
<dbReference type="AlphaFoldDB" id="A0A6A6Z3M8"/>
<name>A0A6A6Z3M8_9PEZI</name>
<feature type="domain" description="Heterokaryon incompatibility" evidence="1">
    <location>
        <begin position="61"/>
        <end position="207"/>
    </location>
</feature>
<dbReference type="EMBL" id="MU003694">
    <property type="protein sequence ID" value="KAF2814857.1"/>
    <property type="molecule type" value="Genomic_DNA"/>
</dbReference>
<reference evidence="4" key="2">
    <citation type="submission" date="2020-04" db="EMBL/GenBank/DDBJ databases">
        <authorList>
            <consortium name="NCBI Genome Project"/>
        </authorList>
    </citation>
    <scope>NUCLEOTIDE SEQUENCE</scope>
    <source>
        <strain evidence="4">CBS 304.34</strain>
    </source>
</reference>
<evidence type="ECO:0000313" key="3">
    <source>
        <dbReference type="Proteomes" id="UP000504636"/>
    </source>
</evidence>
<dbReference type="RefSeq" id="XP_033581821.1">
    <property type="nucleotide sequence ID" value="XM_033719008.1"/>
</dbReference>
<proteinExistence type="predicted"/>
<reference evidence="2 4" key="1">
    <citation type="journal article" date="2020" name="Stud. Mycol.">
        <title>101 Dothideomycetes genomes: a test case for predicting lifestyles and emergence of pathogens.</title>
        <authorList>
            <person name="Haridas S."/>
            <person name="Albert R."/>
            <person name="Binder M."/>
            <person name="Bloem J."/>
            <person name="Labutti K."/>
            <person name="Salamov A."/>
            <person name="Andreopoulos B."/>
            <person name="Baker S."/>
            <person name="Barry K."/>
            <person name="Bills G."/>
            <person name="Bluhm B."/>
            <person name="Cannon C."/>
            <person name="Castanera R."/>
            <person name="Culley D."/>
            <person name="Daum C."/>
            <person name="Ezra D."/>
            <person name="Gonzalez J."/>
            <person name="Henrissat B."/>
            <person name="Kuo A."/>
            <person name="Liang C."/>
            <person name="Lipzen A."/>
            <person name="Lutzoni F."/>
            <person name="Magnuson J."/>
            <person name="Mondo S."/>
            <person name="Nolan M."/>
            <person name="Ohm R."/>
            <person name="Pangilinan J."/>
            <person name="Park H.-J."/>
            <person name="Ramirez L."/>
            <person name="Alfaro M."/>
            <person name="Sun H."/>
            <person name="Tritt A."/>
            <person name="Yoshinaga Y."/>
            <person name="Zwiers L.-H."/>
            <person name="Turgeon B."/>
            <person name="Goodwin S."/>
            <person name="Spatafora J."/>
            <person name="Crous P."/>
            <person name="Grigoriev I."/>
        </authorList>
    </citation>
    <scope>NUCLEOTIDE SEQUENCE</scope>
    <source>
        <strain evidence="2 4">CBS 304.34</strain>
    </source>
</reference>
<organism evidence="2">
    <name type="scientific">Mytilinidion resinicola</name>
    <dbReference type="NCBI Taxonomy" id="574789"/>
    <lineage>
        <taxon>Eukaryota</taxon>
        <taxon>Fungi</taxon>
        <taxon>Dikarya</taxon>
        <taxon>Ascomycota</taxon>
        <taxon>Pezizomycotina</taxon>
        <taxon>Dothideomycetes</taxon>
        <taxon>Pleosporomycetidae</taxon>
        <taxon>Mytilinidiales</taxon>
        <taxon>Mytilinidiaceae</taxon>
        <taxon>Mytilinidion</taxon>
    </lineage>
</organism>
<accession>A0A6A6Z3M8</accession>
<reference evidence="4" key="3">
    <citation type="submission" date="2025-04" db="UniProtKB">
        <authorList>
            <consortium name="RefSeq"/>
        </authorList>
    </citation>
    <scope>IDENTIFICATION</scope>
    <source>
        <strain evidence="4">CBS 304.34</strain>
    </source>
</reference>
<gene>
    <name evidence="2 4" type="ORF">BDZ99DRAFT_458826</name>
</gene>
<sequence>MAQIDMSLVRTWVQQCDQSREHRCSRTSLTSRWPTDFKVTLIDVHRHCITQVDPTRHRFRYLALSYVWGKISQLELTKNNIATLADDESLTRLSDSLPQVIKDAMTVVYKLGERYLWVDSLCIVQDDSEVKHDLISRMANIYDNAYLTICAVDGVHANVGLPGVRPFTRVFDSIGETTRLRIARRPSRLSKVVFSSYYNDRGWTFQERLLSRRCLYFTKEQVYFQCKSNIYCEDRYERRLPTDGWRGGHVHEDIRLLSPLRSPLRGDFPAYSRIVSEYTAKSLSFTSDKLNAITGVLYSLRLSNGWQFLYGIPVTLLGLSLIWVPTGQARRHIEREPLNMFPSWSWIGWEGVVDYNIMLTGEEWTERPKMNTCIVLSAVEVLGAEVTYKESIALAPDLALPGPNSPLCHYPSGRTNVLHLWGPVAAATEFTFDMFFPNPTRLGKLPCNIAHPIVRVRDHHGRCCGAIYGVDSEDISTFRSRECGLVLISETSHVQHLQFSESGLSIPAYDAQHFHTRYSHNDGCSVYNVMLVAFEEELSHFCERLAVGQIHADAWSNRDANYMYIHLV</sequence>
<dbReference type="Proteomes" id="UP000504636">
    <property type="component" value="Unplaced"/>
</dbReference>
<dbReference type="GeneID" id="54459901"/>
<dbReference type="OrthoDB" id="2958217at2759"/>
<dbReference type="PANTHER" id="PTHR33112:SF12">
    <property type="entry name" value="HETEROKARYON INCOMPATIBILITY DOMAIN-CONTAINING PROTEIN"/>
    <property type="match status" value="1"/>
</dbReference>
<evidence type="ECO:0000313" key="4">
    <source>
        <dbReference type="RefSeq" id="XP_033581821.1"/>
    </source>
</evidence>